<dbReference type="RefSeq" id="WP_179588394.1">
    <property type="nucleotide sequence ID" value="NZ_JACBYR010000001.1"/>
</dbReference>
<dbReference type="InterPro" id="IPR037171">
    <property type="entry name" value="NagB/RpiA_transferase-like"/>
</dbReference>
<dbReference type="GO" id="GO:0005829">
    <property type="term" value="C:cytosol"/>
    <property type="evidence" value="ECO:0007669"/>
    <property type="project" value="TreeGrafter"/>
</dbReference>
<gene>
    <name evidence="3" type="primary">rpiA</name>
    <name evidence="4" type="ORF">FHW18_004008</name>
</gene>
<protein>
    <recommendedName>
        <fullName evidence="3">Ribose-5-phosphate isomerase A</fullName>
        <ecNumber evidence="3">5.3.1.6</ecNumber>
    </recommendedName>
    <alternativeName>
        <fullName evidence="3">Phosphoriboisomerase A</fullName>
        <shortName evidence="3">PRI</shortName>
    </alternativeName>
</protein>
<dbReference type="Gene3D" id="3.30.70.260">
    <property type="match status" value="1"/>
</dbReference>
<proteinExistence type="inferred from homology"/>
<evidence type="ECO:0000313" key="4">
    <source>
        <dbReference type="EMBL" id="NYE84737.1"/>
    </source>
</evidence>
<comment type="pathway">
    <text evidence="3">Carbohydrate degradation; pentose phosphate pathway; D-ribose 5-phosphate from D-ribulose 5-phosphate (non-oxidative stage): step 1/1.</text>
</comment>
<dbReference type="InterPro" id="IPR004788">
    <property type="entry name" value="Ribose5P_isomerase_type_A"/>
</dbReference>
<dbReference type="HAMAP" id="MF_00170">
    <property type="entry name" value="Rib_5P_isom_A"/>
    <property type="match status" value="1"/>
</dbReference>
<comment type="catalytic activity">
    <reaction evidence="1 3">
        <text>aldehydo-D-ribose 5-phosphate = D-ribulose 5-phosphate</text>
        <dbReference type="Rhea" id="RHEA:14657"/>
        <dbReference type="ChEBI" id="CHEBI:58121"/>
        <dbReference type="ChEBI" id="CHEBI:58273"/>
        <dbReference type="EC" id="5.3.1.6"/>
    </reaction>
</comment>
<dbReference type="GO" id="GO:0006014">
    <property type="term" value="P:D-ribose metabolic process"/>
    <property type="evidence" value="ECO:0007669"/>
    <property type="project" value="TreeGrafter"/>
</dbReference>
<feature type="active site" description="Proton acceptor" evidence="3">
    <location>
        <position position="108"/>
    </location>
</feature>
<comment type="subunit">
    <text evidence="3">Homodimer.</text>
</comment>
<comment type="caution">
    <text evidence="4">The sequence shown here is derived from an EMBL/GenBank/DDBJ whole genome shotgun (WGS) entry which is preliminary data.</text>
</comment>
<dbReference type="GO" id="GO:0009052">
    <property type="term" value="P:pentose-phosphate shunt, non-oxidative branch"/>
    <property type="evidence" value="ECO:0007669"/>
    <property type="project" value="UniProtKB-UniRule"/>
</dbReference>
<keyword evidence="5" id="KW-1185">Reference proteome</keyword>
<dbReference type="CDD" id="cd01398">
    <property type="entry name" value="RPI_A"/>
    <property type="match status" value="1"/>
</dbReference>
<feature type="binding site" evidence="3">
    <location>
        <begin position="33"/>
        <end position="36"/>
    </location>
    <ligand>
        <name>substrate</name>
    </ligand>
</feature>
<dbReference type="Proteomes" id="UP000542125">
    <property type="component" value="Unassembled WGS sequence"/>
</dbReference>
<feature type="binding site" evidence="3">
    <location>
        <position position="126"/>
    </location>
    <ligand>
        <name>substrate</name>
    </ligand>
</feature>
<evidence type="ECO:0000256" key="1">
    <source>
        <dbReference type="ARBA" id="ARBA00001713"/>
    </source>
</evidence>
<dbReference type="Pfam" id="PF06026">
    <property type="entry name" value="Rib_5-P_isom_A"/>
    <property type="match status" value="1"/>
</dbReference>
<dbReference type="SUPFAM" id="SSF75445">
    <property type="entry name" value="D-ribose-5-phosphate isomerase (RpiA), lid domain"/>
    <property type="match status" value="1"/>
</dbReference>
<dbReference type="AlphaFoldDB" id="A0A7Y9LNJ0"/>
<dbReference type="NCBIfam" id="TIGR00021">
    <property type="entry name" value="rpiA"/>
    <property type="match status" value="1"/>
</dbReference>
<dbReference type="Gene3D" id="3.40.50.1360">
    <property type="match status" value="1"/>
</dbReference>
<name>A0A7Y9LNJ0_9BURK</name>
<comment type="similarity">
    <text evidence="3">Belongs to the ribose 5-phosphate isomerase family.</text>
</comment>
<comment type="function">
    <text evidence="3">Catalyzes the reversible conversion of ribose-5-phosphate to ribulose 5-phosphate.</text>
</comment>
<dbReference type="EC" id="5.3.1.6" evidence="3"/>
<evidence type="ECO:0000256" key="2">
    <source>
        <dbReference type="ARBA" id="ARBA00023235"/>
    </source>
</evidence>
<dbReference type="FunFam" id="3.40.50.1360:FF:000001">
    <property type="entry name" value="Ribose-5-phosphate isomerase A"/>
    <property type="match status" value="1"/>
</dbReference>
<dbReference type="UniPathway" id="UPA00115">
    <property type="reaction ID" value="UER00412"/>
</dbReference>
<dbReference type="SUPFAM" id="SSF100950">
    <property type="entry name" value="NagB/RpiA/CoA transferase-like"/>
    <property type="match status" value="1"/>
</dbReference>
<evidence type="ECO:0000313" key="5">
    <source>
        <dbReference type="Proteomes" id="UP000542125"/>
    </source>
</evidence>
<evidence type="ECO:0000256" key="3">
    <source>
        <dbReference type="HAMAP-Rule" id="MF_00170"/>
    </source>
</evidence>
<keyword evidence="2 3" id="KW-0413">Isomerase</keyword>
<feature type="binding site" evidence="3">
    <location>
        <begin position="86"/>
        <end position="89"/>
    </location>
    <ligand>
        <name>substrate</name>
    </ligand>
</feature>
<dbReference type="PANTHER" id="PTHR11934">
    <property type="entry name" value="RIBOSE-5-PHOSPHATE ISOMERASE"/>
    <property type="match status" value="1"/>
</dbReference>
<sequence>MLSQQELKQQAADAALQFVDEVAAPDVVIGVGTGSTADLFIDGLAAYQGRIRGAVASSERSAARLASHGIEVFDLNDVAWMPIYVDGADEIDDHLHMIKGGGGALTREKIVASVAEKFICIADESKLVEHMGTFPLPIEVIPMAREAVARIVRLLGGTPNLRAGFTTDNGNMILDVKGMRITEPQGLEKVLNDIPGIVTNGLFALRGADVALLATQSGVRRLDKPRHA</sequence>
<reference evidence="4 5" key="1">
    <citation type="submission" date="2020-07" db="EMBL/GenBank/DDBJ databases">
        <title>Genomic Encyclopedia of Type Strains, Phase IV (KMG-V): Genome sequencing to study the core and pangenomes of soil and plant-associated prokaryotes.</title>
        <authorList>
            <person name="Whitman W."/>
        </authorList>
    </citation>
    <scope>NUCLEOTIDE SEQUENCE [LARGE SCALE GENOMIC DNA]</scope>
    <source>
        <strain evidence="4 5">SAS40</strain>
    </source>
</reference>
<organism evidence="4 5">
    <name type="scientific">Pigmentiphaga litoralis</name>
    <dbReference type="NCBI Taxonomy" id="516702"/>
    <lineage>
        <taxon>Bacteria</taxon>
        <taxon>Pseudomonadati</taxon>
        <taxon>Pseudomonadota</taxon>
        <taxon>Betaproteobacteria</taxon>
        <taxon>Burkholderiales</taxon>
        <taxon>Alcaligenaceae</taxon>
        <taxon>Pigmentiphaga</taxon>
    </lineage>
</organism>
<dbReference type="InterPro" id="IPR020672">
    <property type="entry name" value="Ribose5P_isomerase_typA_subgr"/>
</dbReference>
<dbReference type="PANTHER" id="PTHR11934:SF0">
    <property type="entry name" value="RIBOSE-5-PHOSPHATE ISOMERASE"/>
    <property type="match status" value="1"/>
</dbReference>
<accession>A0A7Y9LNJ0</accession>
<dbReference type="NCBIfam" id="NF001924">
    <property type="entry name" value="PRK00702.1"/>
    <property type="match status" value="1"/>
</dbReference>
<dbReference type="EMBL" id="JACBYR010000001">
    <property type="protein sequence ID" value="NYE84737.1"/>
    <property type="molecule type" value="Genomic_DNA"/>
</dbReference>
<dbReference type="GO" id="GO:0004751">
    <property type="term" value="F:ribose-5-phosphate isomerase activity"/>
    <property type="evidence" value="ECO:0007669"/>
    <property type="project" value="UniProtKB-UniRule"/>
</dbReference>
<feature type="binding site" evidence="3">
    <location>
        <begin position="99"/>
        <end position="102"/>
    </location>
    <ligand>
        <name>substrate</name>
    </ligand>
</feature>